<name>A0A091BAN4_9GAMM</name>
<keyword evidence="1" id="KW-0732">Signal</keyword>
<reference evidence="3 4" key="1">
    <citation type="submission" date="2013-09" db="EMBL/GenBank/DDBJ databases">
        <title>Genome sequencing of Arenimonas malthae.</title>
        <authorList>
            <person name="Chen F."/>
            <person name="Wang G."/>
        </authorList>
    </citation>
    <scope>NUCLEOTIDE SEQUENCE [LARGE SCALE GENOMIC DNA]</scope>
    <source>
        <strain evidence="3 4">CC-JY-1</strain>
    </source>
</reference>
<dbReference type="eggNOG" id="COG1228">
    <property type="taxonomic scope" value="Bacteria"/>
</dbReference>
<evidence type="ECO:0000256" key="1">
    <source>
        <dbReference type="SAM" id="SignalP"/>
    </source>
</evidence>
<dbReference type="AlphaFoldDB" id="A0A091BAN4"/>
<evidence type="ECO:0000313" key="3">
    <source>
        <dbReference type="EMBL" id="KFN48552.1"/>
    </source>
</evidence>
<dbReference type="PANTHER" id="PTHR43135:SF3">
    <property type="entry name" value="ALPHA-D-RIBOSE 1-METHYLPHOSPHONATE 5-TRIPHOSPHATE DIPHOSPHATASE"/>
    <property type="match status" value="1"/>
</dbReference>
<dbReference type="PATRIC" id="fig|1384054.3.peg.1231"/>
<dbReference type="RefSeq" id="WP_052385756.1">
    <property type="nucleotide sequence ID" value="NZ_AVCH01000149.1"/>
</dbReference>
<comment type="caution">
    <text evidence="3">The sequence shown here is derived from an EMBL/GenBank/DDBJ whole genome shotgun (WGS) entry which is preliminary data.</text>
</comment>
<dbReference type="SUPFAM" id="SSF51338">
    <property type="entry name" value="Composite domain of metallo-dependent hydrolases"/>
    <property type="match status" value="1"/>
</dbReference>
<dbReference type="InterPro" id="IPR011059">
    <property type="entry name" value="Metal-dep_hydrolase_composite"/>
</dbReference>
<dbReference type="CDD" id="cd01299">
    <property type="entry name" value="Met_dep_hydrolase_A"/>
    <property type="match status" value="1"/>
</dbReference>
<dbReference type="Pfam" id="PF01979">
    <property type="entry name" value="Amidohydro_1"/>
    <property type="match status" value="1"/>
</dbReference>
<dbReference type="Gene3D" id="2.30.40.10">
    <property type="entry name" value="Urease, subunit C, domain 1"/>
    <property type="match status" value="1"/>
</dbReference>
<dbReference type="Gene3D" id="3.20.20.140">
    <property type="entry name" value="Metal-dependent hydrolases"/>
    <property type="match status" value="1"/>
</dbReference>
<accession>A0A091BAN4</accession>
<dbReference type="GO" id="GO:0016810">
    <property type="term" value="F:hydrolase activity, acting on carbon-nitrogen (but not peptide) bonds"/>
    <property type="evidence" value="ECO:0007669"/>
    <property type="project" value="InterPro"/>
</dbReference>
<dbReference type="PANTHER" id="PTHR43135">
    <property type="entry name" value="ALPHA-D-RIBOSE 1-METHYLPHOSPHONATE 5-TRIPHOSPHATE DIPHOSPHATASE"/>
    <property type="match status" value="1"/>
</dbReference>
<protein>
    <recommendedName>
        <fullName evidence="2">Amidohydrolase-related domain-containing protein</fullName>
    </recommendedName>
</protein>
<sequence>MTLRRLFLALPLLAAAFDAPAQVLVVQAGQLLDRPGQAPRGAATLLLRDGKVDQVRDGHVGPEAFGAPAGTEVLDLRRHFVLPGLIDSHVHLTNDLGGLAGQLAEVQRSPADNALEAAANARKTLLAGFTTVRNLGDGDGEIRALRDAVNAGKLPGPRILTANTSISATAGHGDPRLGYRADLHEALDTRGNVCDGVESCRRAVRRQVAEGADVIKLLITGGVNSRIGAGLGAQMFEDEARAVVETSRMYGKKVAVHAHGADGINLALRLGVDSIEHGTLLDAEGLQLFRRSGAYYVPTLSTVNGYRERLAADPGAYSGEVLEKIRWRIDITGKALEQAVPAGVKIAFGTDAGVSLHGRNADEFELMVAHGMTPAQAIVAATRNAADLLGLGDSVGSLEPGKHADLVAVSGNPLEDVTVLKRVDVVVKGGEVFRP</sequence>
<dbReference type="OrthoDB" id="9782972at2"/>
<feature type="signal peptide" evidence="1">
    <location>
        <begin position="1"/>
        <end position="21"/>
    </location>
</feature>
<dbReference type="EMBL" id="AVCH01000149">
    <property type="protein sequence ID" value="KFN48552.1"/>
    <property type="molecule type" value="Genomic_DNA"/>
</dbReference>
<evidence type="ECO:0000259" key="2">
    <source>
        <dbReference type="Pfam" id="PF01979"/>
    </source>
</evidence>
<dbReference type="Proteomes" id="UP000029392">
    <property type="component" value="Unassembled WGS sequence"/>
</dbReference>
<dbReference type="InterPro" id="IPR051781">
    <property type="entry name" value="Metallo-dep_Hydrolase"/>
</dbReference>
<dbReference type="InterPro" id="IPR032466">
    <property type="entry name" value="Metal_Hydrolase"/>
</dbReference>
<organism evidence="3 4">
    <name type="scientific">Arenimonas malthae CC-JY-1</name>
    <dbReference type="NCBI Taxonomy" id="1384054"/>
    <lineage>
        <taxon>Bacteria</taxon>
        <taxon>Pseudomonadati</taxon>
        <taxon>Pseudomonadota</taxon>
        <taxon>Gammaproteobacteria</taxon>
        <taxon>Lysobacterales</taxon>
        <taxon>Lysobacteraceae</taxon>
        <taxon>Arenimonas</taxon>
    </lineage>
</organism>
<dbReference type="InterPro" id="IPR006680">
    <property type="entry name" value="Amidohydro-rel"/>
</dbReference>
<dbReference type="STRING" id="1384054.N790_06310"/>
<keyword evidence="4" id="KW-1185">Reference proteome</keyword>
<feature type="domain" description="Amidohydrolase-related" evidence="2">
    <location>
        <begin position="80"/>
        <end position="432"/>
    </location>
</feature>
<proteinExistence type="predicted"/>
<dbReference type="SUPFAM" id="SSF51556">
    <property type="entry name" value="Metallo-dependent hydrolases"/>
    <property type="match status" value="1"/>
</dbReference>
<dbReference type="InterPro" id="IPR057744">
    <property type="entry name" value="OTAase-like"/>
</dbReference>
<feature type="chain" id="PRO_5001869604" description="Amidohydrolase-related domain-containing protein" evidence="1">
    <location>
        <begin position="22"/>
        <end position="435"/>
    </location>
</feature>
<gene>
    <name evidence="3" type="ORF">N790_06310</name>
</gene>
<evidence type="ECO:0000313" key="4">
    <source>
        <dbReference type="Proteomes" id="UP000029392"/>
    </source>
</evidence>